<reference evidence="2 3" key="1">
    <citation type="submission" date="2020-07" db="EMBL/GenBank/DDBJ databases">
        <title>Halosimplex litoreum sp. nov. and Halosimplex rubrum sp. nov., isolated from different salt environments.</title>
        <authorList>
            <person name="Cui H."/>
        </authorList>
    </citation>
    <scope>NUCLEOTIDE SEQUENCE [LARGE SCALE GENOMIC DNA]</scope>
    <source>
        <strain evidence="2 3">R2</strain>
    </source>
</reference>
<evidence type="ECO:0000256" key="1">
    <source>
        <dbReference type="SAM" id="MobiDB-lite"/>
    </source>
</evidence>
<dbReference type="EMBL" id="CP058909">
    <property type="protein sequence ID" value="QLH82307.1"/>
    <property type="molecule type" value="Genomic_DNA"/>
</dbReference>
<dbReference type="Proteomes" id="UP000509346">
    <property type="component" value="Chromosome"/>
</dbReference>
<proteinExistence type="predicted"/>
<organism evidence="2 3">
    <name type="scientific">Halosimplex pelagicum</name>
    <dbReference type="NCBI Taxonomy" id="869886"/>
    <lineage>
        <taxon>Archaea</taxon>
        <taxon>Methanobacteriati</taxon>
        <taxon>Methanobacteriota</taxon>
        <taxon>Stenosarchaea group</taxon>
        <taxon>Halobacteria</taxon>
        <taxon>Halobacteriales</taxon>
        <taxon>Haloarculaceae</taxon>
        <taxon>Halosimplex</taxon>
    </lineage>
</organism>
<keyword evidence="3" id="KW-1185">Reference proteome</keyword>
<name>A0A7D5SVK3_9EURY</name>
<sequence length="228" mass="25483">MSQSNQSRPQRKEAVRVFAPEFNEAEIEFKDPDEIEEQGEERAANYVLLPTGGRANRVLMCGSLTETTEVSEKIIRARLVDETGENFFVYAGQQYNQDEYGQLKRLDAPEHLMIIGKPSTYTTDEGDTYVSIDPEEVIITDQGTRERWAAETADQTLDRIEAFEAGNAPYQEEAGAHYDYDLSELRAHIENVVAELAGDNEDAEADNEESEAEPEPEEGDIDPEAAAA</sequence>
<dbReference type="AlphaFoldDB" id="A0A7D5SVK3"/>
<evidence type="ECO:0000313" key="2">
    <source>
        <dbReference type="EMBL" id="QLH82307.1"/>
    </source>
</evidence>
<protein>
    <submittedName>
        <fullName evidence="2">Uncharacterized protein</fullName>
    </submittedName>
</protein>
<feature type="region of interest" description="Disordered" evidence="1">
    <location>
        <begin position="196"/>
        <end position="228"/>
    </location>
</feature>
<dbReference type="KEGG" id="hpel:HZS54_12090"/>
<dbReference type="OrthoDB" id="56523at2157"/>
<evidence type="ECO:0000313" key="3">
    <source>
        <dbReference type="Proteomes" id="UP000509346"/>
    </source>
</evidence>
<feature type="compositionally biased region" description="Acidic residues" evidence="1">
    <location>
        <begin position="198"/>
        <end position="228"/>
    </location>
</feature>
<dbReference type="RefSeq" id="WP_179922775.1">
    <property type="nucleotide sequence ID" value="NZ_CP058909.1"/>
</dbReference>
<dbReference type="GeneID" id="56083341"/>
<gene>
    <name evidence="2" type="ORF">HZS54_12090</name>
</gene>
<accession>A0A7D5SVK3</accession>